<proteinExistence type="predicted"/>
<protein>
    <submittedName>
        <fullName evidence="1">Uncharacterized protein</fullName>
    </submittedName>
</protein>
<name>A0A645CUX6_9ZZZZ</name>
<evidence type="ECO:0000313" key="1">
    <source>
        <dbReference type="EMBL" id="MPM80960.1"/>
    </source>
</evidence>
<reference evidence="1" key="1">
    <citation type="submission" date="2019-08" db="EMBL/GenBank/DDBJ databases">
        <authorList>
            <person name="Kucharzyk K."/>
            <person name="Murdoch R.W."/>
            <person name="Higgins S."/>
            <person name="Loffler F."/>
        </authorList>
    </citation>
    <scope>NUCLEOTIDE SEQUENCE</scope>
</reference>
<sequence length="64" mass="6901">MTSRPGKSSREKAKAARMVVMAVAATLDAVTTTELIKYFSKGAVLKAMRKLSKFIQLRGDQVGG</sequence>
<accession>A0A645CUX6</accession>
<comment type="caution">
    <text evidence="1">The sequence shown here is derived from an EMBL/GenBank/DDBJ whole genome shotgun (WGS) entry which is preliminary data.</text>
</comment>
<dbReference type="EMBL" id="VSSQ01030428">
    <property type="protein sequence ID" value="MPM80960.1"/>
    <property type="molecule type" value="Genomic_DNA"/>
</dbReference>
<organism evidence="1">
    <name type="scientific">bioreactor metagenome</name>
    <dbReference type="NCBI Taxonomy" id="1076179"/>
    <lineage>
        <taxon>unclassified sequences</taxon>
        <taxon>metagenomes</taxon>
        <taxon>ecological metagenomes</taxon>
    </lineage>
</organism>
<dbReference type="AlphaFoldDB" id="A0A645CUX6"/>
<gene>
    <name evidence="1" type="ORF">SDC9_128011</name>
</gene>